<dbReference type="EMBL" id="QJKJ01003553">
    <property type="protein sequence ID" value="RDX97893.1"/>
    <property type="molecule type" value="Genomic_DNA"/>
</dbReference>
<feature type="non-terminal residue" evidence="1">
    <location>
        <position position="1"/>
    </location>
</feature>
<proteinExistence type="predicted"/>
<dbReference type="CDD" id="cd00303">
    <property type="entry name" value="retropepsin_like"/>
    <property type="match status" value="1"/>
</dbReference>
<evidence type="ECO:0000313" key="1">
    <source>
        <dbReference type="EMBL" id="RDX97893.1"/>
    </source>
</evidence>
<accession>A0A371H5F0</accession>
<organism evidence="1 2">
    <name type="scientific">Mucuna pruriens</name>
    <name type="common">Velvet bean</name>
    <name type="synonym">Dolichos pruriens</name>
    <dbReference type="NCBI Taxonomy" id="157652"/>
    <lineage>
        <taxon>Eukaryota</taxon>
        <taxon>Viridiplantae</taxon>
        <taxon>Streptophyta</taxon>
        <taxon>Embryophyta</taxon>
        <taxon>Tracheophyta</taxon>
        <taxon>Spermatophyta</taxon>
        <taxon>Magnoliopsida</taxon>
        <taxon>eudicotyledons</taxon>
        <taxon>Gunneridae</taxon>
        <taxon>Pentapetalae</taxon>
        <taxon>rosids</taxon>
        <taxon>fabids</taxon>
        <taxon>Fabales</taxon>
        <taxon>Fabaceae</taxon>
        <taxon>Papilionoideae</taxon>
        <taxon>50 kb inversion clade</taxon>
        <taxon>NPAAA clade</taxon>
        <taxon>indigoferoid/millettioid clade</taxon>
        <taxon>Phaseoleae</taxon>
        <taxon>Mucuna</taxon>
    </lineage>
</organism>
<keyword evidence="2" id="KW-1185">Reference proteome</keyword>
<comment type="caution">
    <text evidence="1">The sequence shown here is derived from an EMBL/GenBank/DDBJ whole genome shotgun (WGS) entry which is preliminary data.</text>
</comment>
<dbReference type="PANTHER" id="PTHR35046:SF9">
    <property type="entry name" value="RNA-DIRECTED DNA POLYMERASE"/>
    <property type="match status" value="1"/>
</dbReference>
<reference evidence="1" key="1">
    <citation type="submission" date="2018-05" db="EMBL/GenBank/DDBJ databases">
        <title>Draft genome of Mucuna pruriens seed.</title>
        <authorList>
            <person name="Nnadi N.E."/>
            <person name="Vos R."/>
            <person name="Hasami M.H."/>
            <person name="Devisetty U.K."/>
            <person name="Aguiy J.C."/>
        </authorList>
    </citation>
    <scope>NUCLEOTIDE SEQUENCE [LARGE SCALE GENOMIC DNA]</scope>
    <source>
        <strain evidence="1">JCA_2017</strain>
    </source>
</reference>
<dbReference type="OrthoDB" id="1747743at2759"/>
<gene>
    <name evidence="1" type="ORF">CR513_19268</name>
</gene>
<evidence type="ECO:0000313" key="2">
    <source>
        <dbReference type="Proteomes" id="UP000257109"/>
    </source>
</evidence>
<sequence length="183" mass="20370">MGEVVVGKVRTRLEGRKALIRGVKSPLAERHLHPSLHLYCLMLEKVTVFDYPNRHVMIVKEDRDIKSGSFAGGVSTSSDFENLRDESHYEGDLLVVKRLMNAKCLILGNLCFVIINGGSCVNVVSERLVKKLTLPTIVHPRPEKGEVLVDKQIEVAFTLGAYKDRVVCDVVLIEATHLLLGKP</sequence>
<dbReference type="PANTHER" id="PTHR35046">
    <property type="entry name" value="ZINC KNUCKLE (CCHC-TYPE) FAMILY PROTEIN"/>
    <property type="match status" value="1"/>
</dbReference>
<name>A0A371H5F0_MUCPR</name>
<protein>
    <submittedName>
        <fullName evidence="1">Uncharacterized protein</fullName>
    </submittedName>
</protein>
<dbReference type="Proteomes" id="UP000257109">
    <property type="component" value="Unassembled WGS sequence"/>
</dbReference>
<dbReference type="AlphaFoldDB" id="A0A371H5F0"/>